<evidence type="ECO:0000313" key="2">
    <source>
        <dbReference type="EMBL" id="CAH0541675.1"/>
    </source>
</evidence>
<gene>
    <name evidence="2" type="ORF">VMF7928_03741</name>
</gene>
<dbReference type="Pfam" id="PF04350">
    <property type="entry name" value="PilO"/>
    <property type="match status" value="1"/>
</dbReference>
<keyword evidence="1" id="KW-0812">Transmembrane</keyword>
<evidence type="ECO:0000256" key="1">
    <source>
        <dbReference type="SAM" id="Phobius"/>
    </source>
</evidence>
<keyword evidence="3" id="KW-1185">Reference proteome</keyword>
<comment type="caution">
    <text evidence="2">The sequence shown here is derived from an EMBL/GenBank/DDBJ whole genome shotgun (WGS) entry which is preliminary data.</text>
</comment>
<dbReference type="Gene3D" id="3.30.70.60">
    <property type="match status" value="1"/>
</dbReference>
<reference evidence="2" key="1">
    <citation type="submission" date="2021-11" db="EMBL/GenBank/DDBJ databases">
        <authorList>
            <person name="Rodrigo-Torres L."/>
            <person name="Arahal R. D."/>
            <person name="Lucena T."/>
        </authorList>
    </citation>
    <scope>NUCLEOTIDE SEQUENCE</scope>
    <source>
        <strain evidence="2">CECT 7928</strain>
    </source>
</reference>
<dbReference type="InterPro" id="IPR014717">
    <property type="entry name" value="Transl_elong_EF1B/ribsomal_bS6"/>
</dbReference>
<dbReference type="InterPro" id="IPR007445">
    <property type="entry name" value="PilO"/>
</dbReference>
<dbReference type="Proteomes" id="UP000838748">
    <property type="component" value="Unassembled WGS sequence"/>
</dbReference>
<sequence length="192" mass="21723">MIVNSWLNAQVAEQWLQPLWVKVCLLAIGVFICVFTLGYWFYIAGQLNELQSYIVQEQVLKAALTRKVNQAAKASQLEEKLADLNLHHIALSKAHDAKGNTIQMMTDIEACASKTDVHISRFQWGKNVVEQSISQTPISLEVKSNWNNAGYFLQCLAHLPQLFIVNRMVWHGDQSESQLVNLQVMAQLVTQS</sequence>
<keyword evidence="1" id="KW-0472">Membrane</keyword>
<dbReference type="EMBL" id="CAKLDM010000002">
    <property type="protein sequence ID" value="CAH0541675.1"/>
    <property type="molecule type" value="Genomic_DNA"/>
</dbReference>
<feature type="transmembrane region" description="Helical" evidence="1">
    <location>
        <begin position="20"/>
        <end position="42"/>
    </location>
</feature>
<accession>A0ABM9A7T2</accession>
<keyword evidence="1" id="KW-1133">Transmembrane helix</keyword>
<dbReference type="PANTHER" id="PTHR39555">
    <property type="entry name" value="FIMBRIAL ASSEMBLY PROTEIN PILO-LIKE PROTEIN-RELATED"/>
    <property type="match status" value="1"/>
</dbReference>
<protein>
    <submittedName>
        <fullName evidence="2">Uncharacterized protein</fullName>
    </submittedName>
</protein>
<organism evidence="2 3">
    <name type="scientific">Vibrio marisflavi CECT 7928</name>
    <dbReference type="NCBI Taxonomy" id="634439"/>
    <lineage>
        <taxon>Bacteria</taxon>
        <taxon>Pseudomonadati</taxon>
        <taxon>Pseudomonadota</taxon>
        <taxon>Gammaproteobacteria</taxon>
        <taxon>Vibrionales</taxon>
        <taxon>Vibrionaceae</taxon>
        <taxon>Vibrio</taxon>
    </lineage>
</organism>
<dbReference type="PANTHER" id="PTHR39555:SF1">
    <property type="entry name" value="TYPE IV PILUS INNER MEMBRANE COMPONENT PILO"/>
    <property type="match status" value="1"/>
</dbReference>
<evidence type="ECO:0000313" key="3">
    <source>
        <dbReference type="Proteomes" id="UP000838748"/>
    </source>
</evidence>
<proteinExistence type="predicted"/>
<name>A0ABM9A7T2_9VIBR</name>